<evidence type="ECO:0000313" key="3">
    <source>
        <dbReference type="Proteomes" id="UP000006727"/>
    </source>
</evidence>
<reference evidence="1 3" key="1">
    <citation type="journal article" date="2008" name="Science">
        <title>The Physcomitrella genome reveals evolutionary insights into the conquest of land by plants.</title>
        <authorList>
            <person name="Rensing S."/>
            <person name="Lang D."/>
            <person name="Zimmer A."/>
            <person name="Terry A."/>
            <person name="Salamov A."/>
            <person name="Shapiro H."/>
            <person name="Nishiyama T."/>
            <person name="Perroud P.-F."/>
            <person name="Lindquist E."/>
            <person name="Kamisugi Y."/>
            <person name="Tanahashi T."/>
            <person name="Sakakibara K."/>
            <person name="Fujita T."/>
            <person name="Oishi K."/>
            <person name="Shin-I T."/>
            <person name="Kuroki Y."/>
            <person name="Toyoda A."/>
            <person name="Suzuki Y."/>
            <person name="Hashimoto A."/>
            <person name="Yamaguchi K."/>
            <person name="Sugano A."/>
            <person name="Kohara Y."/>
            <person name="Fujiyama A."/>
            <person name="Anterola A."/>
            <person name="Aoki S."/>
            <person name="Ashton N."/>
            <person name="Barbazuk W.B."/>
            <person name="Barker E."/>
            <person name="Bennetzen J."/>
            <person name="Bezanilla M."/>
            <person name="Blankenship R."/>
            <person name="Cho S.H."/>
            <person name="Dutcher S."/>
            <person name="Estelle M."/>
            <person name="Fawcett J.A."/>
            <person name="Gundlach H."/>
            <person name="Hanada K."/>
            <person name="Heyl A."/>
            <person name="Hicks K.A."/>
            <person name="Hugh J."/>
            <person name="Lohr M."/>
            <person name="Mayer K."/>
            <person name="Melkozernov A."/>
            <person name="Murata T."/>
            <person name="Nelson D."/>
            <person name="Pils B."/>
            <person name="Prigge M."/>
            <person name="Reiss B."/>
            <person name="Renner T."/>
            <person name="Rombauts S."/>
            <person name="Rushton P."/>
            <person name="Sanderfoot A."/>
            <person name="Schween G."/>
            <person name="Shiu S.-H."/>
            <person name="Stueber K."/>
            <person name="Theodoulou F.L."/>
            <person name="Tu H."/>
            <person name="Van de Peer Y."/>
            <person name="Verrier P.J."/>
            <person name="Waters E."/>
            <person name="Wood A."/>
            <person name="Yang L."/>
            <person name="Cove D."/>
            <person name="Cuming A."/>
            <person name="Hasebe M."/>
            <person name="Lucas S."/>
            <person name="Mishler D.B."/>
            <person name="Reski R."/>
            <person name="Grigoriev I."/>
            <person name="Quatrano R.S."/>
            <person name="Boore J.L."/>
        </authorList>
    </citation>
    <scope>NUCLEOTIDE SEQUENCE [LARGE SCALE GENOMIC DNA]</scope>
    <source>
        <strain evidence="2 3">cv. Gransden 2004</strain>
    </source>
</reference>
<dbReference type="EnsemblPlants" id="Pp3c1_22970V3.2">
    <property type="protein sequence ID" value="PAC:32967303.CDS.1"/>
    <property type="gene ID" value="Pp3c1_22970"/>
</dbReference>
<reference evidence="2" key="3">
    <citation type="submission" date="2020-12" db="UniProtKB">
        <authorList>
            <consortium name="EnsemblPlants"/>
        </authorList>
    </citation>
    <scope>IDENTIFICATION</scope>
</reference>
<dbReference type="Gramene" id="Pp3c1_22970V3.1">
    <property type="protein sequence ID" value="PAC:32967302.CDS.1"/>
    <property type="gene ID" value="Pp3c1_22970"/>
</dbReference>
<accession>A0A2K1L999</accession>
<name>A0A2K1L999_PHYPA</name>
<dbReference type="Proteomes" id="UP000006727">
    <property type="component" value="Chromosome 1"/>
</dbReference>
<proteinExistence type="predicted"/>
<gene>
    <name evidence="1" type="ORF">PHYPA_001040</name>
</gene>
<dbReference type="InParanoid" id="A0A2K1L999"/>
<dbReference type="EMBL" id="ABEU02000001">
    <property type="protein sequence ID" value="PNR62616.1"/>
    <property type="molecule type" value="Genomic_DNA"/>
</dbReference>
<dbReference type="EnsemblPlants" id="Pp3c1_22970V3.1">
    <property type="protein sequence ID" value="PAC:32967302.CDS.1"/>
    <property type="gene ID" value="Pp3c1_22970"/>
</dbReference>
<evidence type="ECO:0000313" key="1">
    <source>
        <dbReference type="EMBL" id="PNR62616.1"/>
    </source>
</evidence>
<evidence type="ECO:0000313" key="2">
    <source>
        <dbReference type="EnsemblPlants" id="PAC:32967302.CDS.1"/>
    </source>
</evidence>
<dbReference type="AlphaFoldDB" id="A0A2K1L999"/>
<protein>
    <submittedName>
        <fullName evidence="1 2">Uncharacterized protein</fullName>
    </submittedName>
</protein>
<sequence length="129" mass="14409">MKLGVLTRWARLRESSVRLSFHQIAGQDCNRAPFLDADPSTMFLSPHRPTVATTISKLMGAAEVWDPTYLSHPTQPYGMEDPSLMQQPKIVSHRVLARNWPSPVIYPWACPTCVHTAGNGPPLRPHLKA</sequence>
<reference evidence="1 3" key="2">
    <citation type="journal article" date="2018" name="Plant J.">
        <title>The Physcomitrella patens chromosome-scale assembly reveals moss genome structure and evolution.</title>
        <authorList>
            <person name="Lang D."/>
            <person name="Ullrich K.K."/>
            <person name="Murat F."/>
            <person name="Fuchs J."/>
            <person name="Jenkins J."/>
            <person name="Haas F.B."/>
            <person name="Piednoel M."/>
            <person name="Gundlach H."/>
            <person name="Van Bel M."/>
            <person name="Meyberg R."/>
            <person name="Vives C."/>
            <person name="Morata J."/>
            <person name="Symeonidi A."/>
            <person name="Hiss M."/>
            <person name="Muchero W."/>
            <person name="Kamisugi Y."/>
            <person name="Saleh O."/>
            <person name="Blanc G."/>
            <person name="Decker E.L."/>
            <person name="van Gessel N."/>
            <person name="Grimwood J."/>
            <person name="Hayes R.D."/>
            <person name="Graham S.W."/>
            <person name="Gunter L.E."/>
            <person name="McDaniel S.F."/>
            <person name="Hoernstein S.N.W."/>
            <person name="Larsson A."/>
            <person name="Li F.W."/>
            <person name="Perroud P.F."/>
            <person name="Phillips J."/>
            <person name="Ranjan P."/>
            <person name="Rokshar D.S."/>
            <person name="Rothfels C.J."/>
            <person name="Schneider L."/>
            <person name="Shu S."/>
            <person name="Stevenson D.W."/>
            <person name="Thummler F."/>
            <person name="Tillich M."/>
            <person name="Villarreal Aguilar J.C."/>
            <person name="Widiez T."/>
            <person name="Wong G.K."/>
            <person name="Wymore A."/>
            <person name="Zhang Y."/>
            <person name="Zimmer A.D."/>
            <person name="Quatrano R.S."/>
            <person name="Mayer K.F.X."/>
            <person name="Goodstein D."/>
            <person name="Casacuberta J.M."/>
            <person name="Vandepoele K."/>
            <person name="Reski R."/>
            <person name="Cuming A.C."/>
            <person name="Tuskan G.A."/>
            <person name="Maumus F."/>
            <person name="Salse J."/>
            <person name="Schmutz J."/>
            <person name="Rensing S.A."/>
        </authorList>
    </citation>
    <scope>NUCLEOTIDE SEQUENCE [LARGE SCALE GENOMIC DNA]</scope>
    <source>
        <strain evidence="2 3">cv. Gransden 2004</strain>
    </source>
</reference>
<dbReference type="PaxDb" id="3218-PP1S59_271V6.1"/>
<organism evidence="1">
    <name type="scientific">Physcomitrium patens</name>
    <name type="common">Spreading-leaved earth moss</name>
    <name type="synonym">Physcomitrella patens</name>
    <dbReference type="NCBI Taxonomy" id="3218"/>
    <lineage>
        <taxon>Eukaryota</taxon>
        <taxon>Viridiplantae</taxon>
        <taxon>Streptophyta</taxon>
        <taxon>Embryophyta</taxon>
        <taxon>Bryophyta</taxon>
        <taxon>Bryophytina</taxon>
        <taxon>Bryopsida</taxon>
        <taxon>Funariidae</taxon>
        <taxon>Funariales</taxon>
        <taxon>Funariaceae</taxon>
        <taxon>Physcomitrium</taxon>
    </lineage>
</organism>
<keyword evidence="3" id="KW-1185">Reference proteome</keyword>
<dbReference type="Gramene" id="Pp3c1_22970V3.2">
    <property type="protein sequence ID" value="PAC:32967303.CDS.1"/>
    <property type="gene ID" value="Pp3c1_22970"/>
</dbReference>